<gene>
    <name evidence="2" type="ORF">ACJDUG_03000</name>
</gene>
<keyword evidence="1" id="KW-0812">Transmembrane</keyword>
<accession>A0ABW8T010</accession>
<organism evidence="2 3">
    <name type="scientific">Candidatus Clostridium stratigraminis</name>
    <dbReference type="NCBI Taxonomy" id="3381661"/>
    <lineage>
        <taxon>Bacteria</taxon>
        <taxon>Bacillati</taxon>
        <taxon>Bacillota</taxon>
        <taxon>Clostridia</taxon>
        <taxon>Eubacteriales</taxon>
        <taxon>Clostridiaceae</taxon>
        <taxon>Clostridium</taxon>
    </lineage>
</organism>
<reference evidence="2 3" key="1">
    <citation type="submission" date="2024-11" db="EMBL/GenBank/DDBJ databases">
        <authorList>
            <person name="Heng Y.C."/>
            <person name="Lim A.C.H."/>
            <person name="Lee J.K.Y."/>
            <person name="Kittelmann S."/>
        </authorList>
    </citation>
    <scope>NUCLEOTIDE SEQUENCE [LARGE SCALE GENOMIC DNA]</scope>
    <source>
        <strain evidence="2 3">WILCCON 0185</strain>
    </source>
</reference>
<comment type="caution">
    <text evidence="2">The sequence shown here is derived from an EMBL/GenBank/DDBJ whole genome shotgun (WGS) entry which is preliminary data.</text>
</comment>
<feature type="transmembrane region" description="Helical" evidence="1">
    <location>
        <begin position="15"/>
        <end position="36"/>
    </location>
</feature>
<keyword evidence="1" id="KW-1133">Transmembrane helix</keyword>
<dbReference type="RefSeq" id="WP_406768398.1">
    <property type="nucleotide sequence ID" value="NZ_JBJHZZ010000001.1"/>
</dbReference>
<dbReference type="Proteomes" id="UP001623591">
    <property type="component" value="Unassembled WGS sequence"/>
</dbReference>
<keyword evidence="3" id="KW-1185">Reference proteome</keyword>
<keyword evidence="1" id="KW-0472">Membrane</keyword>
<name>A0ABW8T010_9CLOT</name>
<proteinExistence type="predicted"/>
<evidence type="ECO:0000313" key="3">
    <source>
        <dbReference type="Proteomes" id="UP001623591"/>
    </source>
</evidence>
<dbReference type="EMBL" id="JBJHZZ010000001">
    <property type="protein sequence ID" value="MFL0245944.1"/>
    <property type="molecule type" value="Genomic_DNA"/>
</dbReference>
<evidence type="ECO:0000313" key="2">
    <source>
        <dbReference type="EMBL" id="MFL0245944.1"/>
    </source>
</evidence>
<sequence length="95" mass="10772">MGRRKNECCEEKNTFFGMGNCCCDFSTLIILILIILQFNRRRDWFGGIAPIASEDDCGTSKPQQPIFGCTSLIDNSILFIIALFFLSCCNPCRKF</sequence>
<protein>
    <recommendedName>
        <fullName evidence="4">Transmembrane protein</fullName>
    </recommendedName>
</protein>
<feature type="transmembrane region" description="Helical" evidence="1">
    <location>
        <begin position="66"/>
        <end position="86"/>
    </location>
</feature>
<evidence type="ECO:0000256" key="1">
    <source>
        <dbReference type="SAM" id="Phobius"/>
    </source>
</evidence>
<evidence type="ECO:0008006" key="4">
    <source>
        <dbReference type="Google" id="ProtNLM"/>
    </source>
</evidence>